<feature type="transmembrane region" description="Helical" evidence="10">
    <location>
        <begin position="107"/>
        <end position="130"/>
    </location>
</feature>
<feature type="transmembrane region" description="Helical" evidence="10">
    <location>
        <begin position="297"/>
        <end position="318"/>
    </location>
</feature>
<keyword evidence="6 10" id="KW-0915">Sodium</keyword>
<dbReference type="InterPro" id="IPR018422">
    <property type="entry name" value="Cation/H_exchanger_CPA1"/>
</dbReference>
<dbReference type="GO" id="GO:0098719">
    <property type="term" value="P:sodium ion import across plasma membrane"/>
    <property type="evidence" value="ECO:0007669"/>
    <property type="project" value="TreeGrafter"/>
</dbReference>
<feature type="transmembrane region" description="Helical" evidence="10">
    <location>
        <begin position="151"/>
        <end position="171"/>
    </location>
</feature>
<dbReference type="GO" id="GO:0005886">
    <property type="term" value="C:plasma membrane"/>
    <property type="evidence" value="ECO:0007669"/>
    <property type="project" value="UniProtKB-SubCell"/>
</dbReference>
<evidence type="ECO:0000313" key="13">
    <source>
        <dbReference type="Proteomes" id="UP000182977"/>
    </source>
</evidence>
<dbReference type="Proteomes" id="UP000182977">
    <property type="component" value="Chromosome I"/>
</dbReference>
<feature type="transmembrane region" description="Helical" evidence="10">
    <location>
        <begin position="79"/>
        <end position="101"/>
    </location>
</feature>
<feature type="domain" description="Cation/H+ exchanger transmembrane" evidence="11">
    <location>
        <begin position="11"/>
        <end position="414"/>
    </location>
</feature>
<comment type="caution">
    <text evidence="10">Lacks conserved residue(s) required for the propagation of feature annotation.</text>
</comment>
<evidence type="ECO:0000256" key="1">
    <source>
        <dbReference type="ARBA" id="ARBA00004651"/>
    </source>
</evidence>
<evidence type="ECO:0000259" key="11">
    <source>
        <dbReference type="Pfam" id="PF00999"/>
    </source>
</evidence>
<dbReference type="Pfam" id="PF00999">
    <property type="entry name" value="Na_H_Exchanger"/>
    <property type="match status" value="1"/>
</dbReference>
<feature type="transmembrane region" description="Helical" evidence="10">
    <location>
        <begin position="354"/>
        <end position="377"/>
    </location>
</feature>
<keyword evidence="7 10" id="KW-0406">Ion transport</keyword>
<dbReference type="Gene3D" id="6.10.140.1330">
    <property type="match status" value="1"/>
</dbReference>
<comment type="function">
    <text evidence="10">Na(+)/H(+) antiporter that extrudes sodium in exchange for external protons.</text>
</comment>
<feature type="transmembrane region" description="Helical" evidence="10">
    <location>
        <begin position="267"/>
        <end position="285"/>
    </location>
</feature>
<dbReference type="AlphaFoldDB" id="A0A1H2IYD7"/>
<dbReference type="InterPro" id="IPR004705">
    <property type="entry name" value="Cation/H_exchanger_CPA1_bac"/>
</dbReference>
<dbReference type="PANTHER" id="PTHR10110">
    <property type="entry name" value="SODIUM/HYDROGEN EXCHANGER"/>
    <property type="match status" value="1"/>
</dbReference>
<feature type="transmembrane region" description="Helical" evidence="10">
    <location>
        <begin position="177"/>
        <end position="196"/>
    </location>
</feature>
<keyword evidence="4 10" id="KW-0812">Transmembrane</keyword>
<accession>A0A1H2IYD7</accession>
<keyword evidence="2 10" id="KW-0813">Transport</keyword>
<keyword evidence="9 10" id="KW-0739">Sodium transport</keyword>
<evidence type="ECO:0000256" key="7">
    <source>
        <dbReference type="ARBA" id="ARBA00023065"/>
    </source>
</evidence>
<dbReference type="STRING" id="419479.SAMN04488563_2110"/>
<feature type="transmembrane region" description="Helical" evidence="10">
    <location>
        <begin position="50"/>
        <end position="72"/>
    </location>
</feature>
<dbReference type="GO" id="GO:0015386">
    <property type="term" value="F:potassium:proton antiporter activity"/>
    <property type="evidence" value="ECO:0007669"/>
    <property type="project" value="TreeGrafter"/>
</dbReference>
<evidence type="ECO:0000256" key="9">
    <source>
        <dbReference type="ARBA" id="ARBA00023201"/>
    </source>
</evidence>
<dbReference type="RefSeq" id="WP_046771617.1">
    <property type="nucleotide sequence ID" value="NZ_LBMC01000045.1"/>
</dbReference>
<keyword evidence="5 10" id="KW-1133">Transmembrane helix</keyword>
<keyword evidence="10" id="KW-0050">Antiport</keyword>
<keyword evidence="3 10" id="KW-1003">Cell membrane</keyword>
<comment type="similarity">
    <text evidence="10">Belongs to the monovalent cation:proton antiporter 1 (CPA1) transporter (TC 2.A.36) family.</text>
</comment>
<evidence type="ECO:0000256" key="6">
    <source>
        <dbReference type="ARBA" id="ARBA00023053"/>
    </source>
</evidence>
<organism evidence="12 13">
    <name type="scientific">Jiangella alkaliphila</name>
    <dbReference type="NCBI Taxonomy" id="419479"/>
    <lineage>
        <taxon>Bacteria</taxon>
        <taxon>Bacillati</taxon>
        <taxon>Actinomycetota</taxon>
        <taxon>Actinomycetes</taxon>
        <taxon>Jiangellales</taxon>
        <taxon>Jiangellaceae</taxon>
        <taxon>Jiangella</taxon>
    </lineage>
</organism>
<comment type="subcellular location">
    <subcellularLocation>
        <location evidence="1 10">Cell membrane</location>
        <topology evidence="1 10">Multi-pass membrane protein</topology>
    </subcellularLocation>
</comment>
<reference evidence="13" key="1">
    <citation type="submission" date="2016-10" db="EMBL/GenBank/DDBJ databases">
        <authorList>
            <person name="Varghese N."/>
            <person name="Submissions S."/>
        </authorList>
    </citation>
    <scope>NUCLEOTIDE SEQUENCE [LARGE SCALE GENOMIC DNA]</scope>
    <source>
        <strain evidence="13">DSM 45079</strain>
    </source>
</reference>
<evidence type="ECO:0000256" key="3">
    <source>
        <dbReference type="ARBA" id="ARBA00022475"/>
    </source>
</evidence>
<dbReference type="OrthoDB" id="57886at2"/>
<protein>
    <submittedName>
        <fullName evidence="12">Sodium/proton antiporter, CPA1 family</fullName>
    </submittedName>
</protein>
<evidence type="ECO:0000256" key="4">
    <source>
        <dbReference type="ARBA" id="ARBA00022692"/>
    </source>
</evidence>
<dbReference type="InterPro" id="IPR006153">
    <property type="entry name" value="Cation/H_exchanger_TM"/>
</dbReference>
<proteinExistence type="inferred from homology"/>
<name>A0A1H2IYD7_9ACTN</name>
<evidence type="ECO:0000256" key="8">
    <source>
        <dbReference type="ARBA" id="ARBA00023136"/>
    </source>
</evidence>
<evidence type="ECO:0000256" key="5">
    <source>
        <dbReference type="ARBA" id="ARBA00022989"/>
    </source>
</evidence>
<dbReference type="GO" id="GO:0051453">
    <property type="term" value="P:regulation of intracellular pH"/>
    <property type="evidence" value="ECO:0007669"/>
    <property type="project" value="TreeGrafter"/>
</dbReference>
<gene>
    <name evidence="12" type="ORF">SAMN04488563_2110</name>
</gene>
<keyword evidence="13" id="KW-1185">Reference proteome</keyword>
<dbReference type="EMBL" id="LT629791">
    <property type="protein sequence ID" value="SDU48896.1"/>
    <property type="molecule type" value="Genomic_DNA"/>
</dbReference>
<dbReference type="PANTHER" id="PTHR10110:SF86">
    <property type="entry name" value="SODIUM_HYDROGEN EXCHANGER 7"/>
    <property type="match status" value="1"/>
</dbReference>
<evidence type="ECO:0000256" key="10">
    <source>
        <dbReference type="RuleBase" id="RU366002"/>
    </source>
</evidence>
<dbReference type="NCBIfam" id="TIGR00831">
    <property type="entry name" value="a_cpa1"/>
    <property type="match status" value="1"/>
</dbReference>
<sequence length="545" mass="58723">MQLLLVVVGAIAVTAVANRRGLQPSIVVVVLASAVSFVPGLPRFELEPELILSVVLPPLLYSAALDFSVYSLARNLRPILSLGVGMVVVSTLVTAVVANWIVPQFGLVAALVLGAVVAPPDAVSAVAIGRKLGLPKRLMTILTGESLVNDATALTIFTLAVAAATGSHPFIDNAVLLFLYASVVGCGVGLILAAGVHWTRQRLGESGLETALGLVVPFAAYLFAEELHGSGVLAVVAAGFWLGHHDANAGFETRLQGRQVWRSLDTLLEAFVFAYMGLQCSFVFADLPLHGGQWAQFALSAVVVLLTVLLIRPFWVFLTYGQRVLRRRYLPFLRRRRRRQGLLGDHRPLPRNQLLILSWSGMRGVVTLAAAAGVPAVTASGEPFPGRTAIQALAFVVAVGSLLIQAPTLPFLVRRLNISADAEEEAEAEEVRRARRIARSAAEQALRDMIDHPPPGADPAVLATMRDRFAEAMRARQSADDLDAEVEEAEHAPVVRETMLAVRRELLAAQRRALTDARDAGELDDEVMRRELERLDYEEAAAAAD</sequence>
<dbReference type="GO" id="GO:0015385">
    <property type="term" value="F:sodium:proton antiporter activity"/>
    <property type="evidence" value="ECO:0007669"/>
    <property type="project" value="InterPro"/>
</dbReference>
<keyword evidence="8 10" id="KW-0472">Membrane</keyword>
<feature type="transmembrane region" description="Helical" evidence="10">
    <location>
        <begin position="389"/>
        <end position="413"/>
    </location>
</feature>
<evidence type="ECO:0000256" key="2">
    <source>
        <dbReference type="ARBA" id="ARBA00022448"/>
    </source>
</evidence>
<evidence type="ECO:0000313" key="12">
    <source>
        <dbReference type="EMBL" id="SDU48896.1"/>
    </source>
</evidence>